<dbReference type="PANTHER" id="PTHR43527:SF2">
    <property type="entry name" value="4-DIPHOSPHOCYTIDYL-2-C-METHYL-D-ERYTHRITOL KINASE, CHLOROPLASTIC"/>
    <property type="match status" value="1"/>
</dbReference>
<dbReference type="AlphaFoldDB" id="A0A841GGY9"/>
<comment type="caution">
    <text evidence="13">The sequence shown here is derived from an EMBL/GenBank/DDBJ whole genome shotgun (WGS) entry which is preliminary data.</text>
</comment>
<dbReference type="InterPro" id="IPR004424">
    <property type="entry name" value="IspE"/>
</dbReference>
<proteinExistence type="inferred from homology"/>
<comment type="similarity">
    <text evidence="1 10">Belongs to the GHMP kinase family. IspE subfamily.</text>
</comment>
<keyword evidence="6 10" id="KW-0418">Kinase</keyword>
<protein>
    <recommendedName>
        <fullName evidence="3 10">4-diphosphocytidyl-2-C-methyl-D-erythritol kinase</fullName>
        <shortName evidence="10">CMK</shortName>
        <ecNumber evidence="2 10">2.7.1.148</ecNumber>
    </recommendedName>
    <alternativeName>
        <fullName evidence="9 10">4-(cytidine-5'-diphospho)-2-C-methyl-D-erythritol kinase</fullName>
    </alternativeName>
</protein>
<dbReference type="Gene3D" id="3.30.230.10">
    <property type="match status" value="1"/>
</dbReference>
<dbReference type="InterPro" id="IPR014721">
    <property type="entry name" value="Ribsml_uS5_D2-typ_fold_subgr"/>
</dbReference>
<gene>
    <name evidence="10" type="primary">ispE</name>
    <name evidence="13" type="ORF">HNR75_000015</name>
</gene>
<dbReference type="InterPro" id="IPR020568">
    <property type="entry name" value="Ribosomal_Su5_D2-typ_SF"/>
</dbReference>
<reference evidence="13 14" key="1">
    <citation type="submission" date="2020-08" db="EMBL/GenBank/DDBJ databases">
        <title>Genomic Encyclopedia of Type Strains, Phase IV (KMG-IV): sequencing the most valuable type-strain genomes for metagenomic binning, comparative biology and taxonomic classification.</title>
        <authorList>
            <person name="Goeker M."/>
        </authorList>
    </citation>
    <scope>NUCLEOTIDE SEQUENCE [LARGE SCALE GENOMIC DNA]</scope>
    <source>
        <strain evidence="13 14">DSM 22975</strain>
    </source>
</reference>
<dbReference type="EC" id="2.7.1.148" evidence="2 10"/>
<comment type="function">
    <text evidence="10">Catalyzes the phosphorylation of the position 2 hydroxy group of 4-diphosphocytidyl-2C-methyl-D-erythritol.</text>
</comment>
<dbReference type="Proteomes" id="UP000585721">
    <property type="component" value="Unassembled WGS sequence"/>
</dbReference>
<keyword evidence="14" id="KW-1185">Reference proteome</keyword>
<dbReference type="PANTHER" id="PTHR43527">
    <property type="entry name" value="4-DIPHOSPHOCYTIDYL-2-C-METHYL-D-ERYTHRITOL KINASE, CHLOROPLASTIC"/>
    <property type="match status" value="1"/>
</dbReference>
<keyword evidence="4 10" id="KW-0808">Transferase</keyword>
<evidence type="ECO:0000313" key="13">
    <source>
        <dbReference type="EMBL" id="MBB6054150.1"/>
    </source>
</evidence>
<feature type="active site" evidence="10">
    <location>
        <position position="14"/>
    </location>
</feature>
<evidence type="ECO:0000259" key="11">
    <source>
        <dbReference type="Pfam" id="PF00288"/>
    </source>
</evidence>
<evidence type="ECO:0000256" key="3">
    <source>
        <dbReference type="ARBA" id="ARBA00017473"/>
    </source>
</evidence>
<sequence>MSTPESINWPAPAKLNLFLHINGRRDDGYHELQTLFIFLDHCDWLRFHINNSNQIDIRPDLADVPLEQNLIYRAAMLLKQHSSQPLGVTIELDKRLPMGGGIGGGSSDAATTLVALNHLWEINLSVDELAELGRQLGADVPVFVRGHAAFAEGVGERLQPVEAPQKWYLVLVPECHVSTAEIFRHQDLKRDTPKQSWNELAQGNWHNDCEPLVKKNYPEVEKALRWLIEYAPSRMTGTGACVFAEFEHEHEAREVLARMPTWLQGFVARGENVSPLYVTLQQVYARND</sequence>
<accession>A0A841GGY9</accession>
<evidence type="ECO:0000256" key="8">
    <source>
        <dbReference type="ARBA" id="ARBA00023229"/>
    </source>
</evidence>
<dbReference type="NCBIfam" id="TIGR00154">
    <property type="entry name" value="ispE"/>
    <property type="match status" value="1"/>
</dbReference>
<dbReference type="UniPathway" id="UPA00056">
    <property type="reaction ID" value="UER00094"/>
</dbReference>
<evidence type="ECO:0000256" key="1">
    <source>
        <dbReference type="ARBA" id="ARBA00009684"/>
    </source>
</evidence>
<dbReference type="InterPro" id="IPR013750">
    <property type="entry name" value="GHMP_kinase_C_dom"/>
</dbReference>
<dbReference type="Pfam" id="PF08544">
    <property type="entry name" value="GHMP_kinases_C"/>
    <property type="match status" value="1"/>
</dbReference>
<feature type="domain" description="GHMP kinase N-terminal" evidence="11">
    <location>
        <begin position="69"/>
        <end position="146"/>
    </location>
</feature>
<dbReference type="GO" id="GO:0016114">
    <property type="term" value="P:terpenoid biosynthetic process"/>
    <property type="evidence" value="ECO:0007669"/>
    <property type="project" value="UniProtKB-UniRule"/>
</dbReference>
<feature type="domain" description="GHMP kinase C-terminal" evidence="12">
    <location>
        <begin position="196"/>
        <end position="260"/>
    </location>
</feature>
<name>A0A841GGY9_9GAMM</name>
<dbReference type="GO" id="GO:0019288">
    <property type="term" value="P:isopentenyl diphosphate biosynthetic process, methylerythritol 4-phosphate pathway"/>
    <property type="evidence" value="ECO:0007669"/>
    <property type="project" value="UniProtKB-UniRule"/>
</dbReference>
<feature type="binding site" evidence="10">
    <location>
        <begin position="97"/>
        <end position="107"/>
    </location>
    <ligand>
        <name>ATP</name>
        <dbReference type="ChEBI" id="CHEBI:30616"/>
    </ligand>
</feature>
<dbReference type="FunFam" id="3.30.230.10:FF:000022">
    <property type="entry name" value="4-diphosphocytidyl-2-C-methyl-D-erythritol kinase"/>
    <property type="match status" value="1"/>
</dbReference>
<evidence type="ECO:0000256" key="10">
    <source>
        <dbReference type="HAMAP-Rule" id="MF_00061"/>
    </source>
</evidence>
<dbReference type="PIRSF" id="PIRSF010376">
    <property type="entry name" value="IspE"/>
    <property type="match status" value="1"/>
</dbReference>
<feature type="active site" evidence="10">
    <location>
        <position position="139"/>
    </location>
</feature>
<comment type="pathway">
    <text evidence="10">Isoprenoid biosynthesis; isopentenyl diphosphate biosynthesis via DXP pathway; isopentenyl diphosphate from 1-deoxy-D-xylulose 5-phosphate: step 3/6.</text>
</comment>
<evidence type="ECO:0000259" key="12">
    <source>
        <dbReference type="Pfam" id="PF08544"/>
    </source>
</evidence>
<keyword evidence="7 10" id="KW-0067">ATP-binding</keyword>
<keyword evidence="5 10" id="KW-0547">Nucleotide-binding</keyword>
<evidence type="ECO:0000256" key="4">
    <source>
        <dbReference type="ARBA" id="ARBA00022679"/>
    </source>
</evidence>
<dbReference type="EMBL" id="JACHGR010000001">
    <property type="protein sequence ID" value="MBB6054150.1"/>
    <property type="molecule type" value="Genomic_DNA"/>
</dbReference>
<dbReference type="Pfam" id="PF00288">
    <property type="entry name" value="GHMP_kinases_N"/>
    <property type="match status" value="1"/>
</dbReference>
<evidence type="ECO:0000256" key="6">
    <source>
        <dbReference type="ARBA" id="ARBA00022777"/>
    </source>
</evidence>
<dbReference type="SUPFAM" id="SSF55060">
    <property type="entry name" value="GHMP Kinase, C-terminal domain"/>
    <property type="match status" value="1"/>
</dbReference>
<dbReference type="InterPro" id="IPR006204">
    <property type="entry name" value="GHMP_kinase_N_dom"/>
</dbReference>
<dbReference type="RefSeq" id="WP_188024980.1">
    <property type="nucleotide sequence ID" value="NZ_JACHGR010000001.1"/>
</dbReference>
<organism evidence="13 14">
    <name type="scientific">Tolumonas osonensis</name>
    <dbReference type="NCBI Taxonomy" id="675874"/>
    <lineage>
        <taxon>Bacteria</taxon>
        <taxon>Pseudomonadati</taxon>
        <taxon>Pseudomonadota</taxon>
        <taxon>Gammaproteobacteria</taxon>
        <taxon>Aeromonadales</taxon>
        <taxon>Aeromonadaceae</taxon>
        <taxon>Tolumonas</taxon>
    </lineage>
</organism>
<keyword evidence="8 10" id="KW-0414">Isoprene biosynthesis</keyword>
<comment type="catalytic activity">
    <reaction evidence="10">
        <text>4-CDP-2-C-methyl-D-erythritol + ATP = 4-CDP-2-C-methyl-D-erythritol 2-phosphate + ADP + H(+)</text>
        <dbReference type="Rhea" id="RHEA:18437"/>
        <dbReference type="ChEBI" id="CHEBI:15378"/>
        <dbReference type="ChEBI" id="CHEBI:30616"/>
        <dbReference type="ChEBI" id="CHEBI:57823"/>
        <dbReference type="ChEBI" id="CHEBI:57919"/>
        <dbReference type="ChEBI" id="CHEBI:456216"/>
        <dbReference type="EC" id="2.7.1.148"/>
    </reaction>
</comment>
<dbReference type="Gene3D" id="3.30.70.890">
    <property type="entry name" value="GHMP kinase, C-terminal domain"/>
    <property type="match status" value="1"/>
</dbReference>
<dbReference type="SUPFAM" id="SSF54211">
    <property type="entry name" value="Ribosomal protein S5 domain 2-like"/>
    <property type="match status" value="1"/>
</dbReference>
<evidence type="ECO:0000256" key="9">
    <source>
        <dbReference type="ARBA" id="ARBA00032554"/>
    </source>
</evidence>
<evidence type="ECO:0000256" key="7">
    <source>
        <dbReference type="ARBA" id="ARBA00022840"/>
    </source>
</evidence>
<evidence type="ECO:0000256" key="2">
    <source>
        <dbReference type="ARBA" id="ARBA00012052"/>
    </source>
</evidence>
<dbReference type="GO" id="GO:0005524">
    <property type="term" value="F:ATP binding"/>
    <property type="evidence" value="ECO:0007669"/>
    <property type="project" value="UniProtKB-UniRule"/>
</dbReference>
<dbReference type="GO" id="GO:0050515">
    <property type="term" value="F:4-(cytidine 5'-diphospho)-2-C-methyl-D-erythritol kinase activity"/>
    <property type="evidence" value="ECO:0007669"/>
    <property type="project" value="UniProtKB-UniRule"/>
</dbReference>
<evidence type="ECO:0000256" key="5">
    <source>
        <dbReference type="ARBA" id="ARBA00022741"/>
    </source>
</evidence>
<dbReference type="InterPro" id="IPR036554">
    <property type="entry name" value="GHMP_kinase_C_sf"/>
</dbReference>
<dbReference type="HAMAP" id="MF_00061">
    <property type="entry name" value="IspE"/>
    <property type="match status" value="1"/>
</dbReference>
<evidence type="ECO:0000313" key="14">
    <source>
        <dbReference type="Proteomes" id="UP000585721"/>
    </source>
</evidence>